<feature type="transmembrane region" description="Helical" evidence="1">
    <location>
        <begin position="129"/>
        <end position="153"/>
    </location>
</feature>
<reference evidence="2 3" key="1">
    <citation type="journal article" date="2015" name="Genome Announc.">
        <title>Complete Genome Sequence of Spiroplasma litorale TN-1T (DSM 21781), a Bacterium Isolated from a Green-Eyed Horsefly (Tabanus nigrovittatus).</title>
        <authorList>
            <person name="Lo W.S."/>
            <person name="Lai Y.C."/>
            <person name="Lien Y.W."/>
            <person name="Wang T.H."/>
            <person name="Kuo C.H."/>
        </authorList>
    </citation>
    <scope>NUCLEOTIDE SEQUENCE [LARGE SCALE GENOMIC DNA]</scope>
    <source>
        <strain evidence="2 3">TN-1</strain>
    </source>
</reference>
<evidence type="ECO:0008006" key="4">
    <source>
        <dbReference type="Google" id="ProtNLM"/>
    </source>
</evidence>
<keyword evidence="1" id="KW-1133">Transmembrane helix</keyword>
<gene>
    <name evidence="2" type="ORF">SLITO_v1c10080</name>
</gene>
<evidence type="ECO:0000313" key="2">
    <source>
        <dbReference type="EMBL" id="AKX34619.1"/>
    </source>
</evidence>
<sequence>MKKDELIIDKNEIKKHIKLLILGLLFIANYYIFIKFNYRTILTVINLDFTLLIGILVSFIYKQKKSISKKETLKGFNILFLNLITIGFIFIIFILLIISKNDGSVIVNKNITLINDLNRTRKPANLQRYVNSVSIFFTILSLVFWILAASNYFKILETMYNSIKKIIFTFANAIKRNIQKIVSWFKYLLRFFKNFVINDLINFSSFLFNRFIFLILFKLNKLNSFYRWSIIP</sequence>
<evidence type="ECO:0000313" key="3">
    <source>
        <dbReference type="Proteomes" id="UP000067476"/>
    </source>
</evidence>
<feature type="transmembrane region" description="Helical" evidence="1">
    <location>
        <begin position="16"/>
        <end position="34"/>
    </location>
</feature>
<feature type="transmembrane region" description="Helical" evidence="1">
    <location>
        <begin position="195"/>
        <end position="217"/>
    </location>
</feature>
<dbReference type="AlphaFoldDB" id="A0A0K1W2R8"/>
<dbReference type="PATRIC" id="fig|216942.3.peg.1024"/>
<organism evidence="2 3">
    <name type="scientific">Spiroplasma litorale</name>
    <dbReference type="NCBI Taxonomy" id="216942"/>
    <lineage>
        <taxon>Bacteria</taxon>
        <taxon>Bacillati</taxon>
        <taxon>Mycoplasmatota</taxon>
        <taxon>Mollicutes</taxon>
        <taxon>Entomoplasmatales</taxon>
        <taxon>Spiroplasmataceae</taxon>
        <taxon>Spiroplasma</taxon>
    </lineage>
</organism>
<dbReference type="Proteomes" id="UP000067476">
    <property type="component" value="Chromosome"/>
</dbReference>
<keyword evidence="1" id="KW-0812">Transmembrane</keyword>
<dbReference type="STRING" id="216942.SLITO_v1c10080"/>
<accession>A0A0K1W2R8</accession>
<dbReference type="EMBL" id="CP012357">
    <property type="protein sequence ID" value="AKX34619.1"/>
    <property type="molecule type" value="Genomic_DNA"/>
</dbReference>
<dbReference type="KEGG" id="sll:SLITO_v1c10080"/>
<keyword evidence="3" id="KW-1185">Reference proteome</keyword>
<proteinExistence type="predicted"/>
<protein>
    <recommendedName>
        <fullName evidence="4">Transmembrane protein</fullName>
    </recommendedName>
</protein>
<dbReference type="RefSeq" id="WP_075058697.1">
    <property type="nucleotide sequence ID" value="NZ_CP012357.1"/>
</dbReference>
<name>A0A0K1W2R8_9MOLU</name>
<evidence type="ECO:0000256" key="1">
    <source>
        <dbReference type="SAM" id="Phobius"/>
    </source>
</evidence>
<keyword evidence="1" id="KW-0472">Membrane</keyword>
<feature type="transmembrane region" description="Helical" evidence="1">
    <location>
        <begin position="73"/>
        <end position="98"/>
    </location>
</feature>
<feature type="transmembrane region" description="Helical" evidence="1">
    <location>
        <begin position="40"/>
        <end position="61"/>
    </location>
</feature>